<evidence type="ECO:0000313" key="2">
    <source>
        <dbReference type="EMBL" id="CAN84125.1"/>
    </source>
</evidence>
<name>A5C9P7_VITVI</name>
<feature type="region of interest" description="Disordered" evidence="1">
    <location>
        <begin position="1"/>
        <end position="25"/>
    </location>
</feature>
<dbReference type="EMBL" id="AM487218">
    <property type="protein sequence ID" value="CAN84125.1"/>
    <property type="molecule type" value="Genomic_DNA"/>
</dbReference>
<organism evidence="2">
    <name type="scientific">Vitis vinifera</name>
    <name type="common">Grape</name>
    <dbReference type="NCBI Taxonomy" id="29760"/>
    <lineage>
        <taxon>Eukaryota</taxon>
        <taxon>Viridiplantae</taxon>
        <taxon>Streptophyta</taxon>
        <taxon>Embryophyta</taxon>
        <taxon>Tracheophyta</taxon>
        <taxon>Spermatophyta</taxon>
        <taxon>Magnoliopsida</taxon>
        <taxon>eudicotyledons</taxon>
        <taxon>Gunneridae</taxon>
        <taxon>Pentapetalae</taxon>
        <taxon>rosids</taxon>
        <taxon>Vitales</taxon>
        <taxon>Vitaceae</taxon>
        <taxon>Viteae</taxon>
        <taxon>Vitis</taxon>
    </lineage>
</organism>
<gene>
    <name evidence="2" type="ORF">VITISV_035869</name>
</gene>
<protein>
    <submittedName>
        <fullName evidence="2">Uncharacterized protein</fullName>
    </submittedName>
</protein>
<proteinExistence type="predicted"/>
<reference evidence="2" key="1">
    <citation type="journal article" date="2007" name="PLoS ONE">
        <title>The first genome sequence of an elite grapevine cultivar (Pinot noir Vitis vinifera L.): coping with a highly heterozygous genome.</title>
        <authorList>
            <person name="Velasco R."/>
            <person name="Zharkikh A."/>
            <person name="Troggio M."/>
            <person name="Cartwright D.A."/>
            <person name="Cestaro A."/>
            <person name="Pruss D."/>
            <person name="Pindo M."/>
            <person name="FitzGerald L.M."/>
            <person name="Vezzulli S."/>
            <person name="Reid J."/>
            <person name="Malacarne G."/>
            <person name="Iliev D."/>
            <person name="Coppola G."/>
            <person name="Wardell B."/>
            <person name="Micheletti D."/>
            <person name="Macalma T."/>
            <person name="Facci M."/>
            <person name="Mitchell J.T."/>
            <person name="Perazzolli M."/>
            <person name="Eldredge G."/>
            <person name="Gatto P."/>
            <person name="Oyzerski R."/>
            <person name="Moretto M."/>
            <person name="Gutin N."/>
            <person name="Stefanini M."/>
            <person name="Chen Y."/>
            <person name="Segala C."/>
            <person name="Davenport C."/>
            <person name="Dematte L."/>
            <person name="Mraz A."/>
            <person name="Battilana J."/>
            <person name="Stormo K."/>
            <person name="Costa F."/>
            <person name="Tao Q."/>
            <person name="Si-Ammour A."/>
            <person name="Harkins T."/>
            <person name="Lackey A."/>
            <person name="Perbost C."/>
            <person name="Taillon B."/>
            <person name="Stella A."/>
            <person name="Solovyev V."/>
            <person name="Fawcett J.A."/>
            <person name="Sterck L."/>
            <person name="Vandepoele K."/>
            <person name="Grando S.M."/>
            <person name="Toppo S."/>
            <person name="Moser C."/>
            <person name="Lanchbury J."/>
            <person name="Bogden R."/>
            <person name="Skolnick M."/>
            <person name="Sgaramella V."/>
            <person name="Bhatnagar S.K."/>
            <person name="Fontana P."/>
            <person name="Gutin A."/>
            <person name="Van de Peer Y."/>
            <person name="Salamini F."/>
            <person name="Viola R."/>
        </authorList>
    </citation>
    <scope>NUCLEOTIDE SEQUENCE</scope>
</reference>
<sequence>MAMSFSIGLDEHHRSQNNEEGEEDADGTGIFLFMLKIENQRIEKTLDKVLEYSFEQENVDAPCFAGTMRFDG</sequence>
<evidence type="ECO:0000256" key="1">
    <source>
        <dbReference type="SAM" id="MobiDB-lite"/>
    </source>
</evidence>
<accession>A5C9P7</accession>
<dbReference type="AlphaFoldDB" id="A5C9P7"/>